<evidence type="ECO:0000256" key="5">
    <source>
        <dbReference type="ARBA" id="ARBA00023125"/>
    </source>
</evidence>
<organism evidence="9 10">
    <name type="scientific">Kangsaoukella pontilimi</name>
    <dbReference type="NCBI Taxonomy" id="2691042"/>
    <lineage>
        <taxon>Bacteria</taxon>
        <taxon>Pseudomonadati</taxon>
        <taxon>Pseudomonadota</taxon>
        <taxon>Alphaproteobacteria</taxon>
        <taxon>Rhodobacterales</taxon>
        <taxon>Paracoccaceae</taxon>
        <taxon>Kangsaoukella</taxon>
    </lineage>
</organism>
<dbReference type="Proteomes" id="UP000480350">
    <property type="component" value="Unassembled WGS sequence"/>
</dbReference>
<dbReference type="SUPFAM" id="SSF55869">
    <property type="entry name" value="DNA topoisomerase I domain"/>
    <property type="match status" value="1"/>
</dbReference>
<accession>A0A7C9ISM4</accession>
<gene>
    <name evidence="9" type="ORF">GQ651_09650</name>
</gene>
<dbReference type="GO" id="GO:0003677">
    <property type="term" value="F:DNA binding"/>
    <property type="evidence" value="ECO:0007669"/>
    <property type="project" value="UniProtKB-KW"/>
</dbReference>
<dbReference type="RefSeq" id="WP_160764053.1">
    <property type="nucleotide sequence ID" value="NZ_WUPT01000002.1"/>
</dbReference>
<dbReference type="InterPro" id="IPR049331">
    <property type="entry name" value="Top1B_N_bact"/>
</dbReference>
<dbReference type="Gene3D" id="3.90.15.10">
    <property type="entry name" value="Topoisomerase I, Chain A, domain 3"/>
    <property type="match status" value="1"/>
</dbReference>
<dbReference type="InterPro" id="IPR011010">
    <property type="entry name" value="DNA_brk_join_enz"/>
</dbReference>
<keyword evidence="4" id="KW-0799">Topoisomerase</keyword>
<dbReference type="GO" id="GO:0006265">
    <property type="term" value="P:DNA topological change"/>
    <property type="evidence" value="ECO:0007669"/>
    <property type="project" value="InterPro"/>
</dbReference>
<comment type="caution">
    <text evidence="9">The sequence shown here is derived from an EMBL/GenBank/DDBJ whole genome shotgun (WGS) entry which is preliminary data.</text>
</comment>
<evidence type="ECO:0000313" key="9">
    <source>
        <dbReference type="EMBL" id="MXQ08105.1"/>
    </source>
</evidence>
<protein>
    <recommendedName>
        <fullName evidence="3">DNA topoisomerase</fullName>
        <ecNumber evidence="3">5.6.2.1</ecNumber>
    </recommendedName>
</protein>
<dbReference type="Pfam" id="PF21338">
    <property type="entry name" value="Top1B_N_bact"/>
    <property type="match status" value="1"/>
</dbReference>
<dbReference type="InterPro" id="IPR013500">
    <property type="entry name" value="TopoI_cat_euk"/>
</dbReference>
<feature type="domain" description="DNA topoisomerase IB N-terminal" evidence="8">
    <location>
        <begin position="22"/>
        <end position="70"/>
    </location>
</feature>
<reference evidence="9 10" key="1">
    <citation type="submission" date="2019-12" db="EMBL/GenBank/DDBJ databases">
        <authorList>
            <person name="Lee S.D."/>
        </authorList>
    </citation>
    <scope>NUCLEOTIDE SEQUENCE [LARGE SCALE GENOMIC DNA]</scope>
    <source>
        <strain evidence="9 10">GH1-50</strain>
    </source>
</reference>
<evidence type="ECO:0000256" key="2">
    <source>
        <dbReference type="ARBA" id="ARBA00006645"/>
    </source>
</evidence>
<dbReference type="EMBL" id="WUPT01000002">
    <property type="protein sequence ID" value="MXQ08105.1"/>
    <property type="molecule type" value="Genomic_DNA"/>
</dbReference>
<name>A0A7C9ISM4_9RHOB</name>
<dbReference type="InterPro" id="IPR035447">
    <property type="entry name" value="DNA_topo_I_N_sf"/>
</dbReference>
<evidence type="ECO:0000313" key="10">
    <source>
        <dbReference type="Proteomes" id="UP000480350"/>
    </source>
</evidence>
<dbReference type="PRINTS" id="PR00416">
    <property type="entry name" value="EUTPISMRASEI"/>
</dbReference>
<dbReference type="Gene3D" id="3.30.66.10">
    <property type="entry name" value="DNA topoisomerase I domain"/>
    <property type="match status" value="1"/>
</dbReference>
<evidence type="ECO:0000256" key="6">
    <source>
        <dbReference type="ARBA" id="ARBA00023235"/>
    </source>
</evidence>
<dbReference type="PROSITE" id="PS52038">
    <property type="entry name" value="TOPO_IB_2"/>
    <property type="match status" value="1"/>
</dbReference>
<dbReference type="InterPro" id="IPR014711">
    <property type="entry name" value="TopoI_cat_a-hlx-sub_euk"/>
</dbReference>
<dbReference type="GO" id="GO:0003917">
    <property type="term" value="F:DNA topoisomerase type I (single strand cut, ATP-independent) activity"/>
    <property type="evidence" value="ECO:0007669"/>
    <property type="project" value="UniProtKB-EC"/>
</dbReference>
<dbReference type="InterPro" id="IPR001631">
    <property type="entry name" value="TopoI"/>
</dbReference>
<dbReference type="EC" id="5.6.2.1" evidence="3"/>
<evidence type="ECO:0000259" key="7">
    <source>
        <dbReference type="Pfam" id="PF01028"/>
    </source>
</evidence>
<dbReference type="AlphaFoldDB" id="A0A7C9ISM4"/>
<keyword evidence="10" id="KW-1185">Reference proteome</keyword>
<sequence>MSELVFYPDDRPGFTRIRRGRGFSYRAPDGTRVGCQETRQRLEKLAVPPAYESVWISPKINGHLRASGRDDRARKQYMYHPDWTRLRDAKKFDRLAEFGAALPALRRWIGRNLKGEIGARDTAVAAALALIDRLSMRVGNPEYSRENGSYAATTLTARHLTCEDRSVQLSWPAKGGRSVEKPVTGRLLREVLDAMAKAPGRQLLIWNDNGRTRAVRASDLNARVAEIAGDGFSAKTFRTWNGSHAAFLAATRSDDAPTIASLTEAAAERLHNTPAIARSSYVHPAILDARETLPGNMLQDAPSGLRRGEAELQVFLNDAPSLAGDILLVE</sequence>
<dbReference type="Pfam" id="PF01028">
    <property type="entry name" value="Topoisom_I"/>
    <property type="match status" value="1"/>
</dbReference>
<comment type="similarity">
    <text evidence="2">Belongs to the type IB topoisomerase family.</text>
</comment>
<evidence type="ECO:0000256" key="4">
    <source>
        <dbReference type="ARBA" id="ARBA00023029"/>
    </source>
</evidence>
<dbReference type="SUPFAM" id="SSF56349">
    <property type="entry name" value="DNA breaking-rejoining enzymes"/>
    <property type="match status" value="1"/>
</dbReference>
<feature type="domain" description="DNA topoisomerase I catalytic core eukaryotic-type" evidence="7">
    <location>
        <begin position="86"/>
        <end position="246"/>
    </location>
</feature>
<dbReference type="Gene3D" id="1.10.132.120">
    <property type="match status" value="1"/>
</dbReference>
<keyword evidence="6 9" id="KW-0413">Isomerase</keyword>
<reference evidence="9 10" key="2">
    <citation type="submission" date="2020-03" db="EMBL/GenBank/DDBJ databases">
        <title>Kangsaoukella pontilimi gen. nov., sp. nov., a new member of the family Rhodobacteraceae isolated from a tidal mudflat.</title>
        <authorList>
            <person name="Kim I.S."/>
        </authorList>
    </citation>
    <scope>NUCLEOTIDE SEQUENCE [LARGE SCALE GENOMIC DNA]</scope>
    <source>
        <strain evidence="9 10">GH1-50</strain>
    </source>
</reference>
<proteinExistence type="inferred from homology"/>
<keyword evidence="5" id="KW-0238">DNA-binding</keyword>
<comment type="catalytic activity">
    <reaction evidence="1">
        <text>ATP-independent breakage of single-stranded DNA, followed by passage and rejoining.</text>
        <dbReference type="EC" id="5.6.2.1"/>
    </reaction>
</comment>
<evidence type="ECO:0000256" key="3">
    <source>
        <dbReference type="ARBA" id="ARBA00012891"/>
    </source>
</evidence>
<evidence type="ECO:0000256" key="1">
    <source>
        <dbReference type="ARBA" id="ARBA00000213"/>
    </source>
</evidence>
<evidence type="ECO:0000259" key="8">
    <source>
        <dbReference type="Pfam" id="PF21338"/>
    </source>
</evidence>